<proteinExistence type="predicted"/>
<sequence length="118" mass="13527">MCSRREAKEAPFPPTALGLRCHNRRVSGPYVSWHHYTERRRWIMSCELTTTTIFVSVRILLVPYSSSAHFISTPMRRQWGIDQRWGCNNTNKATHATPGSAANIYPQLRVARAGRRDG</sequence>
<reference evidence="1 2" key="1">
    <citation type="journal article" date="2023" name="Sci. Data">
        <title>Genome assembly of the Korean intertidal mud-creeper Batillaria attramentaria.</title>
        <authorList>
            <person name="Patra A.K."/>
            <person name="Ho P.T."/>
            <person name="Jun S."/>
            <person name="Lee S.J."/>
            <person name="Kim Y."/>
            <person name="Won Y.J."/>
        </authorList>
    </citation>
    <scope>NUCLEOTIDE SEQUENCE [LARGE SCALE GENOMIC DNA]</scope>
    <source>
        <strain evidence="1">Wonlab-2016</strain>
    </source>
</reference>
<keyword evidence="2" id="KW-1185">Reference proteome</keyword>
<comment type="caution">
    <text evidence="1">The sequence shown here is derived from an EMBL/GenBank/DDBJ whole genome shotgun (WGS) entry which is preliminary data.</text>
</comment>
<dbReference type="Proteomes" id="UP001519460">
    <property type="component" value="Unassembled WGS sequence"/>
</dbReference>
<protein>
    <submittedName>
        <fullName evidence="1">Uncharacterized protein</fullName>
    </submittedName>
</protein>
<accession>A0ABD0LFH7</accession>
<dbReference type="AlphaFoldDB" id="A0ABD0LFH7"/>
<name>A0ABD0LFH7_9CAEN</name>
<gene>
    <name evidence="1" type="ORF">BaRGS_00010459</name>
</gene>
<evidence type="ECO:0000313" key="2">
    <source>
        <dbReference type="Proteomes" id="UP001519460"/>
    </source>
</evidence>
<organism evidence="1 2">
    <name type="scientific">Batillaria attramentaria</name>
    <dbReference type="NCBI Taxonomy" id="370345"/>
    <lineage>
        <taxon>Eukaryota</taxon>
        <taxon>Metazoa</taxon>
        <taxon>Spiralia</taxon>
        <taxon>Lophotrochozoa</taxon>
        <taxon>Mollusca</taxon>
        <taxon>Gastropoda</taxon>
        <taxon>Caenogastropoda</taxon>
        <taxon>Sorbeoconcha</taxon>
        <taxon>Cerithioidea</taxon>
        <taxon>Batillariidae</taxon>
        <taxon>Batillaria</taxon>
    </lineage>
</organism>
<feature type="non-terminal residue" evidence="1">
    <location>
        <position position="118"/>
    </location>
</feature>
<evidence type="ECO:0000313" key="1">
    <source>
        <dbReference type="EMBL" id="KAK7498199.1"/>
    </source>
</evidence>
<dbReference type="EMBL" id="JACVVK020000052">
    <property type="protein sequence ID" value="KAK7498199.1"/>
    <property type="molecule type" value="Genomic_DNA"/>
</dbReference>